<keyword evidence="4" id="KW-0808">Transferase</keyword>
<dbReference type="GO" id="GO:0061665">
    <property type="term" value="F:SUMO ligase activity"/>
    <property type="evidence" value="ECO:0007669"/>
    <property type="project" value="TreeGrafter"/>
</dbReference>
<evidence type="ECO:0000259" key="12">
    <source>
        <dbReference type="PROSITE" id="PS50800"/>
    </source>
</evidence>
<evidence type="ECO:0000256" key="1">
    <source>
        <dbReference type="ARBA" id="ARBA00004123"/>
    </source>
</evidence>
<dbReference type="Gene3D" id="3.30.40.10">
    <property type="entry name" value="Zinc/RING finger domain, C3HC4 (zinc finger)"/>
    <property type="match status" value="2"/>
</dbReference>
<dbReference type="PROSITE" id="PS01359">
    <property type="entry name" value="ZF_PHD_1"/>
    <property type="match status" value="1"/>
</dbReference>
<keyword evidence="9" id="KW-0539">Nucleus</keyword>
<sequence>MDLVTICKDKLAYFRIKELKDVLTQLGLSKQGKKQDLVDRILAILTMDKVSGFHATKNAAGKEVVAKLVDDTYRKMYVSGVADLPSNSLGVSDGSNAKLEEETEDPIQMAKIRCLCRSTLATDPMIKCEDPTCNVWQHIACVVIPGKRKDGVLPNPPELFYCEICRLNRADPFWETISHPLHPVKLTITDVPTDGSNPVQTVETTFQLTRTSMALLLKKEFDVQAWCMLLNDKVPFRMQWPQYADLQLNGVPMQAINRPGSQLLGANGRDDGPVITVCTREGINKISLTGRDARVFCLGVRMVKRRTLHQVLDMIPKDTEGESFEDAVARVRRCVGGGTTKENADSDSDIEVVADTVPVNLRCPMSGLRMKVAGRFKPCEHMGCFDLEVFVEMNQRCRKWQCPICLKNYSLEKIIIDPFFNRITSKMRNCEDDMAEIEVKPDGSWRVKAEGNHRGLGDLGLWHLPDGTLSVDGGSKPESELKLIKREGLPDSRAGLKLGMKKNQNGCWQFNKPDDTRSMLSANRLPENFGDNGQNIIPMNSSATGNGRDGEDACVIQDGGGNFNFSTNNGIELDSISVNVDPTYGFCDPSSSSAFLDAELIVLSDSEEENEPATTSRDVYKNNWTDTGGVSLPSAQHGIPNSYHGNPALGNAGSSCLGVLSSNDDDFGTHTWSLPSGSQGGPGFRLFDSDADVYGALNDMQYGFINCPKSISGYSLTAESAMGSAAVFSKSSVRCCKMNDGLTDNPLAFSSGDPSLQMLLPTRPLESLAQAELRDHPDISNGICTEDWIPLKLGGGGRGGHGETAGANVLKSSQQSQSKNGALNSLADTASLLPGTNDNKLGKTSWESSGGPFSFPHQQRSIIPKSYVSVDSDLE</sequence>
<reference evidence="14 15" key="1">
    <citation type="submission" date="2019-12" db="EMBL/GenBank/DDBJ databases">
        <authorList>
            <person name="Alioto T."/>
            <person name="Alioto T."/>
            <person name="Gomez Garrido J."/>
        </authorList>
    </citation>
    <scope>NUCLEOTIDE SEQUENCE [LARGE SCALE GENOMIC DNA]</scope>
</reference>
<dbReference type="GO" id="GO:0005634">
    <property type="term" value="C:nucleus"/>
    <property type="evidence" value="ECO:0007669"/>
    <property type="project" value="UniProtKB-SubCell"/>
</dbReference>
<feature type="compositionally biased region" description="Polar residues" evidence="11">
    <location>
        <begin position="810"/>
        <end position="839"/>
    </location>
</feature>
<evidence type="ECO:0000256" key="2">
    <source>
        <dbReference type="ARBA" id="ARBA00004718"/>
    </source>
</evidence>
<evidence type="ECO:0000256" key="11">
    <source>
        <dbReference type="SAM" id="MobiDB-lite"/>
    </source>
</evidence>
<dbReference type="PANTHER" id="PTHR10782:SF102">
    <property type="entry name" value="E3 SUMO-PROTEIN LIGASE SIZ1"/>
    <property type="match status" value="1"/>
</dbReference>
<accession>A0A8S0QNA8</accession>
<dbReference type="SUPFAM" id="SSF68906">
    <property type="entry name" value="SAP domain"/>
    <property type="match status" value="1"/>
</dbReference>
<dbReference type="SUPFAM" id="SSF57903">
    <property type="entry name" value="FYVE/PHD zinc finger"/>
    <property type="match status" value="1"/>
</dbReference>
<evidence type="ECO:0000256" key="5">
    <source>
        <dbReference type="ARBA" id="ARBA00022723"/>
    </source>
</evidence>
<dbReference type="InterPro" id="IPR036361">
    <property type="entry name" value="SAP_dom_sf"/>
</dbReference>
<dbReference type="AlphaFoldDB" id="A0A8S0QNA8"/>
<evidence type="ECO:0000256" key="8">
    <source>
        <dbReference type="ARBA" id="ARBA00022833"/>
    </source>
</evidence>
<dbReference type="InterPro" id="IPR019786">
    <property type="entry name" value="Zinc_finger_PHD-type_CS"/>
</dbReference>
<dbReference type="OrthoDB" id="28127at2759"/>
<dbReference type="Gene3D" id="1.10.720.30">
    <property type="entry name" value="SAP domain"/>
    <property type="match status" value="1"/>
</dbReference>
<dbReference type="GO" id="GO:0016925">
    <property type="term" value="P:protein sumoylation"/>
    <property type="evidence" value="ECO:0007669"/>
    <property type="project" value="TreeGrafter"/>
</dbReference>
<dbReference type="InterPro" id="IPR003034">
    <property type="entry name" value="SAP_dom"/>
</dbReference>
<evidence type="ECO:0000256" key="6">
    <source>
        <dbReference type="ARBA" id="ARBA00022771"/>
    </source>
</evidence>
<name>A0A8S0QNA8_OLEEU</name>
<evidence type="ECO:0000259" key="13">
    <source>
        <dbReference type="PROSITE" id="PS51044"/>
    </source>
</evidence>
<protein>
    <submittedName>
        <fullName evidence="14">E3 SUMO- ligase SIZ1 isoform X1</fullName>
    </submittedName>
</protein>
<dbReference type="InterPro" id="IPR013083">
    <property type="entry name" value="Znf_RING/FYVE/PHD"/>
</dbReference>
<dbReference type="PROSITE" id="PS51044">
    <property type="entry name" value="ZF_SP_RING"/>
    <property type="match status" value="1"/>
</dbReference>
<evidence type="ECO:0000313" key="14">
    <source>
        <dbReference type="EMBL" id="CAA2967113.1"/>
    </source>
</evidence>
<keyword evidence="7" id="KW-0833">Ubl conjugation pathway</keyword>
<dbReference type="CDD" id="cd16792">
    <property type="entry name" value="SP-RING_Siz-like"/>
    <property type="match status" value="1"/>
</dbReference>
<keyword evidence="5" id="KW-0479">Metal-binding</keyword>
<dbReference type="InterPro" id="IPR031141">
    <property type="entry name" value="SIZ1/2_SP-RING"/>
</dbReference>
<comment type="similarity">
    <text evidence="3">Belongs to the PIAS family.</text>
</comment>
<evidence type="ECO:0000313" key="15">
    <source>
        <dbReference type="Proteomes" id="UP000594638"/>
    </source>
</evidence>
<keyword evidence="15" id="KW-1185">Reference proteome</keyword>
<gene>
    <name evidence="14" type="ORF">OLEA9_A004448</name>
</gene>
<evidence type="ECO:0000256" key="4">
    <source>
        <dbReference type="ARBA" id="ARBA00022679"/>
    </source>
</evidence>
<dbReference type="Pfam" id="PF02891">
    <property type="entry name" value="zf-MIZ"/>
    <property type="match status" value="1"/>
</dbReference>
<comment type="caution">
    <text evidence="14">The sequence shown here is derived from an EMBL/GenBank/DDBJ whole genome shotgun (WGS) entry which is preliminary data.</text>
</comment>
<dbReference type="CDD" id="cd15570">
    <property type="entry name" value="PHD_Bye1p_SIZ1_like"/>
    <property type="match status" value="1"/>
</dbReference>
<comment type="pathway">
    <text evidence="2">Protein modification; protein sumoylation.</text>
</comment>
<dbReference type="SMART" id="SM00513">
    <property type="entry name" value="SAP"/>
    <property type="match status" value="1"/>
</dbReference>
<dbReference type="Gramene" id="OE9A004448T7">
    <property type="protein sequence ID" value="OE9A004448C7"/>
    <property type="gene ID" value="OE9A004448"/>
</dbReference>
<dbReference type="SMART" id="SM00249">
    <property type="entry name" value="PHD"/>
    <property type="match status" value="1"/>
</dbReference>
<dbReference type="InterPro" id="IPR001965">
    <property type="entry name" value="Znf_PHD"/>
</dbReference>
<dbReference type="InterPro" id="IPR004181">
    <property type="entry name" value="Znf_MIZ"/>
</dbReference>
<dbReference type="PROSITE" id="PS50800">
    <property type="entry name" value="SAP"/>
    <property type="match status" value="1"/>
</dbReference>
<proteinExistence type="inferred from homology"/>
<comment type="subcellular location">
    <subcellularLocation>
        <location evidence="1">Nucleus</location>
    </subcellularLocation>
</comment>
<evidence type="ECO:0000256" key="7">
    <source>
        <dbReference type="ARBA" id="ARBA00022786"/>
    </source>
</evidence>
<feature type="domain" description="SAP" evidence="12">
    <location>
        <begin position="11"/>
        <end position="45"/>
    </location>
</feature>
<dbReference type="GO" id="GO:0008270">
    <property type="term" value="F:zinc ion binding"/>
    <property type="evidence" value="ECO:0007669"/>
    <property type="project" value="UniProtKB-KW"/>
</dbReference>
<dbReference type="Pfam" id="PF02037">
    <property type="entry name" value="SAP"/>
    <property type="match status" value="1"/>
</dbReference>
<dbReference type="GO" id="GO:0016874">
    <property type="term" value="F:ligase activity"/>
    <property type="evidence" value="ECO:0007669"/>
    <property type="project" value="UniProtKB-KW"/>
</dbReference>
<feature type="region of interest" description="Disordered" evidence="11">
    <location>
        <begin position="795"/>
        <end position="858"/>
    </location>
</feature>
<keyword evidence="14" id="KW-0436">Ligase</keyword>
<keyword evidence="8" id="KW-0862">Zinc</keyword>
<evidence type="ECO:0000256" key="9">
    <source>
        <dbReference type="ARBA" id="ARBA00023242"/>
    </source>
</evidence>
<feature type="domain" description="SP-RING-type" evidence="13">
    <location>
        <begin position="346"/>
        <end position="429"/>
    </location>
</feature>
<evidence type="ECO:0000256" key="10">
    <source>
        <dbReference type="PROSITE-ProRule" id="PRU00452"/>
    </source>
</evidence>
<dbReference type="Proteomes" id="UP000594638">
    <property type="component" value="Unassembled WGS sequence"/>
</dbReference>
<evidence type="ECO:0000256" key="3">
    <source>
        <dbReference type="ARBA" id="ARBA00005383"/>
    </source>
</evidence>
<dbReference type="PANTHER" id="PTHR10782">
    <property type="entry name" value="ZINC FINGER MIZ DOMAIN-CONTAINING PROTEIN"/>
    <property type="match status" value="1"/>
</dbReference>
<dbReference type="InterPro" id="IPR011011">
    <property type="entry name" value="Znf_FYVE_PHD"/>
</dbReference>
<dbReference type="GO" id="GO:0000785">
    <property type="term" value="C:chromatin"/>
    <property type="evidence" value="ECO:0007669"/>
    <property type="project" value="TreeGrafter"/>
</dbReference>
<organism evidence="14 15">
    <name type="scientific">Olea europaea subsp. europaea</name>
    <dbReference type="NCBI Taxonomy" id="158383"/>
    <lineage>
        <taxon>Eukaryota</taxon>
        <taxon>Viridiplantae</taxon>
        <taxon>Streptophyta</taxon>
        <taxon>Embryophyta</taxon>
        <taxon>Tracheophyta</taxon>
        <taxon>Spermatophyta</taxon>
        <taxon>Magnoliopsida</taxon>
        <taxon>eudicotyledons</taxon>
        <taxon>Gunneridae</taxon>
        <taxon>Pentapetalae</taxon>
        <taxon>asterids</taxon>
        <taxon>lamiids</taxon>
        <taxon>Lamiales</taxon>
        <taxon>Oleaceae</taxon>
        <taxon>Oleeae</taxon>
        <taxon>Olea</taxon>
    </lineage>
</organism>
<dbReference type="EMBL" id="CACTIH010001876">
    <property type="protein sequence ID" value="CAA2967113.1"/>
    <property type="molecule type" value="Genomic_DNA"/>
</dbReference>
<keyword evidence="6 10" id="KW-0863">Zinc-finger</keyword>